<proteinExistence type="predicted"/>
<evidence type="ECO:0000313" key="3">
    <source>
        <dbReference type="Proteomes" id="UP000323000"/>
    </source>
</evidence>
<evidence type="ECO:0000313" key="2">
    <source>
        <dbReference type="EMBL" id="TXG68979.1"/>
    </source>
</evidence>
<dbReference type="GO" id="GO:0045927">
    <property type="term" value="P:positive regulation of growth"/>
    <property type="evidence" value="ECO:0007669"/>
    <property type="project" value="InterPro"/>
</dbReference>
<reference evidence="3" key="1">
    <citation type="journal article" date="2019" name="Gigascience">
        <title>De novo genome assembly of the endangered Acer yangbiense, a plant species with extremely small populations endemic to Yunnan Province, China.</title>
        <authorList>
            <person name="Yang J."/>
            <person name="Wariss H.M."/>
            <person name="Tao L."/>
            <person name="Zhang R."/>
            <person name="Yun Q."/>
            <person name="Hollingsworth P."/>
            <person name="Dao Z."/>
            <person name="Luo G."/>
            <person name="Guo H."/>
            <person name="Ma Y."/>
            <person name="Sun W."/>
        </authorList>
    </citation>
    <scope>NUCLEOTIDE SEQUENCE [LARGE SCALE GENOMIC DNA]</scope>
    <source>
        <strain evidence="3">cv. Malutang</strain>
    </source>
</reference>
<dbReference type="InterPro" id="IPR007700">
    <property type="entry name" value="DUF668"/>
</dbReference>
<dbReference type="OrthoDB" id="1819810at2759"/>
<feature type="domain" description="DUF668" evidence="1">
    <location>
        <begin position="38"/>
        <end position="72"/>
    </location>
</feature>
<keyword evidence="3" id="KW-1185">Reference proteome</keyword>
<gene>
    <name evidence="2" type="ORF">EZV62_003914</name>
</gene>
<protein>
    <recommendedName>
        <fullName evidence="1">DUF668 domain-containing protein</fullName>
    </recommendedName>
</protein>
<dbReference type="AlphaFoldDB" id="A0A5C7IIS9"/>
<name>A0A5C7IIS9_9ROSI</name>
<dbReference type="EMBL" id="VAHF01000002">
    <property type="protein sequence ID" value="TXG68979.1"/>
    <property type="molecule type" value="Genomic_DNA"/>
</dbReference>
<comment type="caution">
    <text evidence="2">The sequence shown here is derived from an EMBL/GenBank/DDBJ whole genome shotgun (WGS) entry which is preliminary data.</text>
</comment>
<accession>A0A5C7IIS9</accession>
<sequence length="108" mass="11689">MSNATAGPTTGYTIGPVNGKPFHLQKIASAEPEKIPQRLGVAGLALHYANIINQIDNIAANQDYEIEKLNERDCEPFRWCFCNSGLSSQGLSTHGRFVSLADTPQSKG</sequence>
<dbReference type="Proteomes" id="UP000323000">
    <property type="component" value="Chromosome 2"/>
</dbReference>
<organism evidence="2 3">
    <name type="scientific">Acer yangbiense</name>
    <dbReference type="NCBI Taxonomy" id="1000413"/>
    <lineage>
        <taxon>Eukaryota</taxon>
        <taxon>Viridiplantae</taxon>
        <taxon>Streptophyta</taxon>
        <taxon>Embryophyta</taxon>
        <taxon>Tracheophyta</taxon>
        <taxon>Spermatophyta</taxon>
        <taxon>Magnoliopsida</taxon>
        <taxon>eudicotyledons</taxon>
        <taxon>Gunneridae</taxon>
        <taxon>Pentapetalae</taxon>
        <taxon>rosids</taxon>
        <taxon>malvids</taxon>
        <taxon>Sapindales</taxon>
        <taxon>Sapindaceae</taxon>
        <taxon>Hippocastanoideae</taxon>
        <taxon>Acereae</taxon>
        <taxon>Acer</taxon>
    </lineage>
</organism>
<dbReference type="Pfam" id="PF05003">
    <property type="entry name" value="DUF668"/>
    <property type="match status" value="1"/>
</dbReference>
<evidence type="ECO:0000259" key="1">
    <source>
        <dbReference type="Pfam" id="PF05003"/>
    </source>
</evidence>